<keyword evidence="5" id="KW-1185">Reference proteome</keyword>
<dbReference type="CDD" id="cd18186">
    <property type="entry name" value="BTB_POZ_ZBTB_KLHL-like"/>
    <property type="match status" value="3"/>
</dbReference>
<dbReference type="InterPro" id="IPR044784">
    <property type="entry name" value="At1g01640-like"/>
</dbReference>
<protein>
    <recommendedName>
        <fullName evidence="3">BTB domain-containing protein</fullName>
    </recommendedName>
</protein>
<organism evidence="4 5">
    <name type="scientific">Brassica napus</name>
    <name type="common">Rape</name>
    <dbReference type="NCBI Taxonomy" id="3708"/>
    <lineage>
        <taxon>Eukaryota</taxon>
        <taxon>Viridiplantae</taxon>
        <taxon>Streptophyta</taxon>
        <taxon>Embryophyta</taxon>
        <taxon>Tracheophyta</taxon>
        <taxon>Spermatophyta</taxon>
        <taxon>Magnoliopsida</taxon>
        <taxon>eudicotyledons</taxon>
        <taxon>Gunneridae</taxon>
        <taxon>Pentapetalae</taxon>
        <taxon>rosids</taxon>
        <taxon>malvids</taxon>
        <taxon>Brassicales</taxon>
        <taxon>Brassicaceae</taxon>
        <taxon>Brassiceae</taxon>
        <taxon>Brassica</taxon>
    </lineage>
</organism>
<feature type="domain" description="BTB" evidence="3">
    <location>
        <begin position="490"/>
        <end position="564"/>
    </location>
</feature>
<dbReference type="PANTHER" id="PTHR47274">
    <property type="entry name" value="BTB/POZ DOMAIN CONTAINING PROTEIN, EXPRESSED-RELATED"/>
    <property type="match status" value="1"/>
</dbReference>
<dbReference type="SMART" id="SM00225">
    <property type="entry name" value="BTB"/>
    <property type="match status" value="3"/>
</dbReference>
<accession>A0ABQ8CP08</accession>
<reference evidence="4 5" key="1">
    <citation type="submission" date="2021-05" db="EMBL/GenBank/DDBJ databases">
        <title>Genome Assembly of Synthetic Allotetraploid Brassica napus Reveals Homoeologous Exchanges between Subgenomes.</title>
        <authorList>
            <person name="Davis J.T."/>
        </authorList>
    </citation>
    <scope>NUCLEOTIDE SEQUENCE [LARGE SCALE GENOMIC DNA]</scope>
    <source>
        <strain evidence="5">cv. Da-Ae</strain>
        <tissue evidence="4">Seedling</tissue>
    </source>
</reference>
<comment type="caution">
    <text evidence="4">The sequence shown here is derived from an EMBL/GenBank/DDBJ whole genome shotgun (WGS) entry which is preliminary data.</text>
</comment>
<feature type="domain" description="BTB" evidence="3">
    <location>
        <begin position="196"/>
        <end position="260"/>
    </location>
</feature>
<evidence type="ECO:0000313" key="5">
    <source>
        <dbReference type="Proteomes" id="UP000824890"/>
    </source>
</evidence>
<dbReference type="InterPro" id="IPR000210">
    <property type="entry name" value="BTB/POZ_dom"/>
</dbReference>
<evidence type="ECO:0000256" key="1">
    <source>
        <dbReference type="ARBA" id="ARBA00002668"/>
    </source>
</evidence>
<dbReference type="Pfam" id="PF00651">
    <property type="entry name" value="BTB"/>
    <property type="match status" value="3"/>
</dbReference>
<dbReference type="Gene3D" id="3.30.710.10">
    <property type="entry name" value="Potassium Channel Kv1.1, Chain A"/>
    <property type="match status" value="3"/>
</dbReference>
<dbReference type="SUPFAM" id="SSF54695">
    <property type="entry name" value="POZ domain"/>
    <property type="match status" value="3"/>
</dbReference>
<dbReference type="EMBL" id="JAGKQM010000007">
    <property type="protein sequence ID" value="KAH0918827.1"/>
    <property type="molecule type" value="Genomic_DNA"/>
</dbReference>
<dbReference type="Proteomes" id="UP000824890">
    <property type="component" value="Unassembled WGS sequence"/>
</dbReference>
<comment type="pathway">
    <text evidence="2">Protein modification; protein ubiquitination.</text>
</comment>
<gene>
    <name evidence="4" type="ORF">HID58_026487</name>
</gene>
<name>A0ABQ8CP08_BRANA</name>
<comment type="function">
    <text evidence="1">May act as a substrate-specific adapter of an E3 ubiquitin-protein ligase complex (CUL3-RBX1-BTB) which mediates the ubiquitination and subsequent proteasomal degradation of target proteins.</text>
</comment>
<sequence>MPSILRPPRNTICGSCYEGARTTIALLKKLDGSKEDNGKLTDKSTFNNGSALSSPLFSLIFKKILDSDEYKTATEYAITLQELKSEELQALLGGVSIHRHIASDKLEKHVYTLFVAADRYTIHYFKTLKEAALGFVVRNMDVLVFKDIFSRILKSSITKNGYGPQLAQTKAMADQQRNMDLFHDGLAKIFKEQWHPDVLCFAGEDDHEDPIPANKVILGARSDELRELFDGDGKETETIILYGMNHEALEVFIEFMYVGNSIQYSEKLKKHARSLYFAANLYSIPLLRDLCRYQLMSSLNIGNALDILEISKDDPREKTLHDEARCYVIRHMKEIAFTREFNWFVKRNTSLTVELIRDMTTQTNLEVFVHGLVKVFKEQWGVDVWLKPGHNNDGDELIAAHKIILAARSKVFATMFESDKIKNWTVHETITLSDLKRKELEVFVEFCYAGDCNAFREAEETCNVPDMTTQTNLEVFVHGLVKVFKEQWGVDVWLKPGHNNDGDELIAAHKIILAARSKVFATMFESDKIKNWTVHETITLSDLKRKELEVFVEFCYAGECMPSEKLKKHAMSRYCAADKYEIPYLRDLCRNHIMSSINASNAVEILELSRLPFDKTPRRIC</sequence>
<dbReference type="PROSITE" id="PS50097">
    <property type="entry name" value="BTB"/>
    <property type="match status" value="3"/>
</dbReference>
<evidence type="ECO:0000256" key="2">
    <source>
        <dbReference type="ARBA" id="ARBA00004906"/>
    </source>
</evidence>
<evidence type="ECO:0000259" key="3">
    <source>
        <dbReference type="PROSITE" id="PS50097"/>
    </source>
</evidence>
<dbReference type="InterPro" id="IPR011333">
    <property type="entry name" value="SKP1/BTB/POZ_sf"/>
</dbReference>
<proteinExistence type="predicted"/>
<dbReference type="PANTHER" id="PTHR47274:SF12">
    <property type="entry name" value="BTB DOMAIN-CONTAINING PROTEIN"/>
    <property type="match status" value="1"/>
</dbReference>
<feature type="domain" description="BTB" evidence="3">
    <location>
        <begin position="382"/>
        <end position="456"/>
    </location>
</feature>
<evidence type="ECO:0000313" key="4">
    <source>
        <dbReference type="EMBL" id="KAH0918827.1"/>
    </source>
</evidence>